<feature type="domain" description="RNase H type-1" evidence="2">
    <location>
        <begin position="1"/>
        <end position="134"/>
    </location>
</feature>
<keyword evidence="1" id="KW-0175">Coiled coil</keyword>
<dbReference type="EMBL" id="CP038145">
    <property type="protein sequence ID" value="QBQ64696.1"/>
    <property type="molecule type" value="Genomic_DNA"/>
</dbReference>
<name>A0A4P7CI14_9PAST</name>
<feature type="coiled-coil region" evidence="1">
    <location>
        <begin position="139"/>
        <end position="173"/>
    </location>
</feature>
<dbReference type="Proteomes" id="UP000294444">
    <property type="component" value="Chromosome"/>
</dbReference>
<protein>
    <recommendedName>
        <fullName evidence="2">RNase H type-1 domain-containing protein</fullName>
    </recommendedName>
</protein>
<dbReference type="EMBL" id="CP038145">
    <property type="protein sequence ID" value="QBQ62735.1"/>
    <property type="molecule type" value="Genomic_DNA"/>
</dbReference>
<organism evidence="4 5">
    <name type="scientific">Actinobacillus indolicus</name>
    <dbReference type="NCBI Taxonomy" id="51049"/>
    <lineage>
        <taxon>Bacteria</taxon>
        <taxon>Pseudomonadati</taxon>
        <taxon>Pseudomonadota</taxon>
        <taxon>Gammaproteobacteria</taxon>
        <taxon>Pasteurellales</taxon>
        <taxon>Pasteurellaceae</taxon>
        <taxon>Actinobacillus</taxon>
    </lineage>
</organism>
<dbReference type="GO" id="GO:0003676">
    <property type="term" value="F:nucleic acid binding"/>
    <property type="evidence" value="ECO:0007669"/>
    <property type="project" value="InterPro"/>
</dbReference>
<dbReference type="AlphaFoldDB" id="A0A4P7CI14"/>
<dbReference type="PROSITE" id="PS50879">
    <property type="entry name" value="RNASE_H_1"/>
    <property type="match status" value="1"/>
</dbReference>
<dbReference type="SUPFAM" id="SSF53098">
    <property type="entry name" value="Ribonuclease H-like"/>
    <property type="match status" value="1"/>
</dbReference>
<dbReference type="InterPro" id="IPR036397">
    <property type="entry name" value="RNaseH_sf"/>
</dbReference>
<dbReference type="GO" id="GO:0000781">
    <property type="term" value="C:chromosome, telomeric region"/>
    <property type="evidence" value="ECO:0007669"/>
    <property type="project" value="UniProtKB-SubCell"/>
</dbReference>
<dbReference type="Gene3D" id="3.30.420.10">
    <property type="entry name" value="Ribonuclease H-like superfamily/Ribonuclease H"/>
    <property type="match status" value="1"/>
</dbReference>
<dbReference type="GO" id="GO:0004523">
    <property type="term" value="F:RNA-DNA hybrid ribonuclease activity"/>
    <property type="evidence" value="ECO:0007669"/>
    <property type="project" value="InterPro"/>
</dbReference>
<reference evidence="4 5" key="1">
    <citation type="submission" date="2019-03" db="EMBL/GenBank/DDBJ databases">
        <authorList>
            <person name="Che Y."/>
            <person name="Zhou L."/>
        </authorList>
    </citation>
    <scope>NUCLEOTIDE SEQUENCE [LARGE SCALE GENOMIC DNA]</scope>
    <source>
        <strain evidence="4 5">AIFJ1607</strain>
    </source>
</reference>
<gene>
    <name evidence="3" type="ORF">EXH44_00055</name>
    <name evidence="4" type="ORF">EXH44_10925</name>
</gene>
<accession>A0A4P7CI14</accession>
<keyword evidence="5" id="KW-1185">Reference proteome</keyword>
<dbReference type="InterPro" id="IPR012337">
    <property type="entry name" value="RNaseH-like_sf"/>
</dbReference>
<dbReference type="RefSeq" id="WP_162855755.1">
    <property type="nucleotide sequence ID" value="NZ_CP038145.1"/>
</dbReference>
<dbReference type="Pfam" id="PF00075">
    <property type="entry name" value="RNase_H"/>
    <property type="match status" value="1"/>
</dbReference>
<evidence type="ECO:0000313" key="5">
    <source>
        <dbReference type="Proteomes" id="UP000294444"/>
    </source>
</evidence>
<evidence type="ECO:0000256" key="1">
    <source>
        <dbReference type="SAM" id="Coils"/>
    </source>
</evidence>
<proteinExistence type="predicted"/>
<dbReference type="KEGG" id="aio:EXH44_00055"/>
<dbReference type="KEGG" id="aio:EXH44_10925"/>
<dbReference type="InterPro" id="IPR002156">
    <property type="entry name" value="RNaseH_domain"/>
</dbReference>
<evidence type="ECO:0000259" key="2">
    <source>
        <dbReference type="PROSITE" id="PS50879"/>
    </source>
</evidence>
<evidence type="ECO:0000313" key="4">
    <source>
        <dbReference type="EMBL" id="QBQ64696.1"/>
    </source>
</evidence>
<evidence type="ECO:0000313" key="3">
    <source>
        <dbReference type="EMBL" id="QBQ62735.1"/>
    </source>
</evidence>
<sequence length="189" mass="21650">MRNVQLYTDGSCNSNVNGKGEGGIAYILYFTDNKQTQTASKGYYFSSSNRMELLAVIEALASLGNKKHHIQLTTDSQFVELGIQKLQNQEMPKSEQDLWQQLKPFLQRHQIHCVRKSTHPKLDECHRLANQARKQPLHYDIALNQAVNLSQYVEKLEKQKRHLTAQLAEVEASITILRASLDILCRDNK</sequence>